<sequence length="89" mass="8997">MEPVGHRSDGASAVIAVMEPGAVIAVMEPAASPGGDIKLVVSEDVGATWGLPQLIYAHEADGGVPKATLRGCMGFVGRAKGVCNAYGNF</sequence>
<dbReference type="AlphaFoldDB" id="A0AAE0G6K5"/>
<dbReference type="Proteomes" id="UP001190700">
    <property type="component" value="Unassembled WGS sequence"/>
</dbReference>
<name>A0AAE0G6K5_9CHLO</name>
<comment type="caution">
    <text evidence="1">The sequence shown here is derived from an EMBL/GenBank/DDBJ whole genome shotgun (WGS) entry which is preliminary data.</text>
</comment>
<evidence type="ECO:0008006" key="3">
    <source>
        <dbReference type="Google" id="ProtNLM"/>
    </source>
</evidence>
<gene>
    <name evidence="1" type="ORF">CYMTET_19262</name>
</gene>
<protein>
    <recommendedName>
        <fullName evidence="3">Exo-alpha-sialidase</fullName>
    </recommendedName>
</protein>
<dbReference type="EMBL" id="LGRX02008966">
    <property type="protein sequence ID" value="KAK3272443.1"/>
    <property type="molecule type" value="Genomic_DNA"/>
</dbReference>
<proteinExistence type="predicted"/>
<reference evidence="1 2" key="1">
    <citation type="journal article" date="2015" name="Genome Biol. Evol.">
        <title>Comparative Genomics of a Bacterivorous Green Alga Reveals Evolutionary Causalities and Consequences of Phago-Mixotrophic Mode of Nutrition.</title>
        <authorList>
            <person name="Burns J.A."/>
            <person name="Paasch A."/>
            <person name="Narechania A."/>
            <person name="Kim E."/>
        </authorList>
    </citation>
    <scope>NUCLEOTIDE SEQUENCE [LARGE SCALE GENOMIC DNA]</scope>
    <source>
        <strain evidence="1 2">PLY_AMNH</strain>
    </source>
</reference>
<organism evidence="1 2">
    <name type="scientific">Cymbomonas tetramitiformis</name>
    <dbReference type="NCBI Taxonomy" id="36881"/>
    <lineage>
        <taxon>Eukaryota</taxon>
        <taxon>Viridiplantae</taxon>
        <taxon>Chlorophyta</taxon>
        <taxon>Pyramimonadophyceae</taxon>
        <taxon>Pyramimonadales</taxon>
        <taxon>Pyramimonadaceae</taxon>
        <taxon>Cymbomonas</taxon>
    </lineage>
</organism>
<accession>A0AAE0G6K5</accession>
<keyword evidence="2" id="KW-1185">Reference proteome</keyword>
<evidence type="ECO:0000313" key="1">
    <source>
        <dbReference type="EMBL" id="KAK3272443.1"/>
    </source>
</evidence>
<evidence type="ECO:0000313" key="2">
    <source>
        <dbReference type="Proteomes" id="UP001190700"/>
    </source>
</evidence>